<proteinExistence type="predicted"/>
<feature type="compositionally biased region" description="Basic and acidic residues" evidence="1">
    <location>
        <begin position="410"/>
        <end position="425"/>
    </location>
</feature>
<organism evidence="2">
    <name type="scientific">Timema douglasi</name>
    <name type="common">Walking stick</name>
    <dbReference type="NCBI Taxonomy" id="61478"/>
    <lineage>
        <taxon>Eukaryota</taxon>
        <taxon>Metazoa</taxon>
        <taxon>Ecdysozoa</taxon>
        <taxon>Arthropoda</taxon>
        <taxon>Hexapoda</taxon>
        <taxon>Insecta</taxon>
        <taxon>Pterygota</taxon>
        <taxon>Neoptera</taxon>
        <taxon>Polyneoptera</taxon>
        <taxon>Phasmatodea</taxon>
        <taxon>Timematodea</taxon>
        <taxon>Timematoidea</taxon>
        <taxon>Timematidae</taxon>
        <taxon>Timema</taxon>
    </lineage>
</organism>
<feature type="region of interest" description="Disordered" evidence="1">
    <location>
        <begin position="291"/>
        <end position="318"/>
    </location>
</feature>
<feature type="compositionally biased region" description="Polar residues" evidence="1">
    <location>
        <begin position="1295"/>
        <end position="1307"/>
    </location>
</feature>
<sequence>MSGPSKELQKCMEAYGISNSGDVKEKSSSKTIPHGLATNKPLTEVESPSSVHAELKTLVNCIIRDAVTLPNFKVIERKMSNEQRLSEDIDIKTYEDILATAILNKWLRGLTRYSLVRPDCRRRGDRSLIPVGCTVGRLEIGVSESGSVEDCDGISRGDGSWSESSHTEPISLTCIEMRKCEHLLLYAMHIEVLVDLRNWSPVVKLAGKLSTQDTCLTLVMSLQPHQWGRGASIDVEECIEEVTTYNSSEEEEAVGPEDHSGGSELDFYLSGLNFIQRHRVPFPELGMDIIDGAGYESNESGEDDEAEGKVSPKPTDLYTPIESWEENWLFQKRRLKSNSGANQSVPVPMLVPNPSEDYRALIGDRDAEEISDLSECSEGELDVTLSELASPEDDTTFTFSDRGVMSGGDTSDKTAKADRNVKSDKSQQALSQSDTPEGGDDNEKCCVFPAVDCLSEFGQQDSEYTEDYAAVTQRQMSSLMLIDESEAKPISKPRSLGVPPQLKVNGESSTENQKADHLESIDSQIAIELATPPKPGTVQSEDCMLPQLGTIAEREHKKWESALPLQNNPYSSENISKRLQKRSQYGSRSSSEASIELPDFHNEPPLVKHPTSPLKVVCTGSELDTKRYGRDYYVNSKLPKDETKQNTKLAALEELLRSNGSPQQPKSSNAGARQVSGGSTLSLTSLEEEMLQRDIYHSSFRAHNASPNFMMNPLYEGGGNMDEERDRLQEHKHLLSIRRKRLRPESGYSSSLDSIAEPLILLRLTPPLEPQMVERSFESLSSLRRAASLKGKGTRSKSRSPLLGECLTTRSDKEGTVTPSSRSTTTEGNSKQSDSEELQQFSRHVESEVARWQHEINQTEQHWFKKLQSNKSENDNSAFITSTRLSDVTHEATCIIVAKPGTNKPQTRIELPHVADITRKFDSIVSDENKLLGTNKDTVKHQSSIKETNAVNIISKTFEKPPKVPIKETVRKSKLSKNCEKRQKSTKGEITSVSVISKNFEKSLQVLKDDNSRRNNTRQDIITKRSCESVLTLSTLGKGMETKVPVTPYPRPPCVLMETLKANGDSPAMNGNSRKWEVESSRSEGSTVSSDSEFSPRLPSVKELSKHFSGGTDSDSSTSASKGPSPSPRLKGTDLCTAMKEVVIITKEDQLKEHQQQHYHLATPPTRPVRQGLSTAPAGFFSGGGVGLIEESLGYGIPTNTARVLPRENIAPPGPPPVGARGDCDQTFLGNTGLDHSTTEMGYRARSMTREFREGLRRNFPVAMDRNVYNTTGSDSSLTGAKSPVNGRDGYDTTPGYTSDESGTVSPVPTPGQMRNNIAFWEQMNSK</sequence>
<name>A0A7R8VKC6_TIMDO</name>
<feature type="compositionally biased region" description="Polar residues" evidence="1">
    <location>
        <begin position="582"/>
        <end position="593"/>
    </location>
</feature>
<feature type="compositionally biased region" description="Polar residues" evidence="1">
    <location>
        <begin position="426"/>
        <end position="435"/>
    </location>
</feature>
<accession>A0A7R8VKC6</accession>
<gene>
    <name evidence="2" type="ORF">TDIB3V08_LOCUS5575</name>
</gene>
<feature type="compositionally biased region" description="Low complexity" evidence="1">
    <location>
        <begin position="1109"/>
        <end position="1124"/>
    </location>
</feature>
<feature type="region of interest" description="Disordered" evidence="1">
    <location>
        <begin position="392"/>
        <end position="443"/>
    </location>
</feature>
<evidence type="ECO:0000256" key="1">
    <source>
        <dbReference type="SAM" id="MobiDB-lite"/>
    </source>
</evidence>
<feature type="region of interest" description="Disordered" evidence="1">
    <location>
        <begin position="562"/>
        <end position="613"/>
    </location>
</feature>
<evidence type="ECO:0000313" key="2">
    <source>
        <dbReference type="EMBL" id="CAD7199324.1"/>
    </source>
</evidence>
<protein>
    <submittedName>
        <fullName evidence="2">Uncharacterized protein</fullName>
    </submittedName>
</protein>
<feature type="region of interest" description="Disordered" evidence="1">
    <location>
        <begin position="1267"/>
        <end position="1314"/>
    </location>
</feature>
<feature type="region of interest" description="Disordered" evidence="1">
    <location>
        <begin position="1062"/>
        <end position="1133"/>
    </location>
</feature>
<feature type="region of interest" description="Disordered" evidence="1">
    <location>
        <begin position="787"/>
        <end position="846"/>
    </location>
</feature>
<feature type="region of interest" description="Disordered" evidence="1">
    <location>
        <begin position="658"/>
        <end position="678"/>
    </location>
</feature>
<feature type="compositionally biased region" description="Polar residues" evidence="1">
    <location>
        <begin position="1268"/>
        <end position="1280"/>
    </location>
</feature>
<feature type="compositionally biased region" description="Polar residues" evidence="1">
    <location>
        <begin position="658"/>
        <end position="671"/>
    </location>
</feature>
<feature type="compositionally biased region" description="Low complexity" evidence="1">
    <location>
        <begin position="1083"/>
        <end position="1095"/>
    </location>
</feature>
<reference evidence="2" key="1">
    <citation type="submission" date="2020-11" db="EMBL/GenBank/DDBJ databases">
        <authorList>
            <person name="Tran Van P."/>
        </authorList>
    </citation>
    <scope>NUCLEOTIDE SEQUENCE</scope>
</reference>
<feature type="compositionally biased region" description="Polar residues" evidence="1">
    <location>
        <begin position="817"/>
        <end position="842"/>
    </location>
</feature>
<dbReference type="EMBL" id="OA566708">
    <property type="protein sequence ID" value="CAD7199324.1"/>
    <property type="molecule type" value="Genomic_DNA"/>
</dbReference>
<feature type="region of interest" description="Disordered" evidence="1">
    <location>
        <begin position="488"/>
        <end position="513"/>
    </location>
</feature>
<feature type="compositionally biased region" description="Polar residues" evidence="1">
    <location>
        <begin position="564"/>
        <end position="574"/>
    </location>
</feature>